<reference evidence="16" key="3">
    <citation type="submission" date="2025-09" db="UniProtKB">
        <authorList>
            <consortium name="Ensembl"/>
        </authorList>
    </citation>
    <scope>IDENTIFICATION</scope>
</reference>
<dbReference type="PANTHER" id="PTHR11690">
    <property type="entry name" value="AMILORIDE-SENSITIVE SODIUM CHANNEL-RELATED"/>
    <property type="match status" value="1"/>
</dbReference>
<proteinExistence type="inferred from homology"/>
<keyword evidence="2 14" id="KW-0813">Transport</keyword>
<accession>A0A803YEX6</accession>
<dbReference type="Pfam" id="PF00858">
    <property type="entry name" value="ASC"/>
    <property type="match status" value="1"/>
</dbReference>
<keyword evidence="3 14" id="KW-0894">Sodium channel</keyword>
<feature type="region of interest" description="Disordered" evidence="15">
    <location>
        <begin position="496"/>
        <end position="556"/>
    </location>
</feature>
<evidence type="ECO:0000256" key="1">
    <source>
        <dbReference type="ARBA" id="ARBA00004651"/>
    </source>
</evidence>
<evidence type="ECO:0000256" key="14">
    <source>
        <dbReference type="RuleBase" id="RU000679"/>
    </source>
</evidence>
<dbReference type="Proteomes" id="UP000001645">
    <property type="component" value="Chromosome 7"/>
</dbReference>
<name>A0A803YEX6_MELGA</name>
<evidence type="ECO:0000256" key="13">
    <source>
        <dbReference type="ARBA" id="ARBA00023303"/>
    </source>
</evidence>
<reference evidence="16" key="2">
    <citation type="submission" date="2025-08" db="UniProtKB">
        <authorList>
            <consortium name="Ensembl"/>
        </authorList>
    </citation>
    <scope>IDENTIFICATION</scope>
</reference>
<dbReference type="Bgee" id="ENSMGAG00000011242">
    <property type="expression patterns" value="Expressed in brain and 2 other cell types or tissues"/>
</dbReference>
<evidence type="ECO:0000256" key="3">
    <source>
        <dbReference type="ARBA" id="ARBA00022461"/>
    </source>
</evidence>
<dbReference type="PRINTS" id="PR01078">
    <property type="entry name" value="AMINACHANNEL"/>
</dbReference>
<evidence type="ECO:0000256" key="4">
    <source>
        <dbReference type="ARBA" id="ARBA00022475"/>
    </source>
</evidence>
<keyword evidence="13 14" id="KW-0407">Ion channel</keyword>
<evidence type="ECO:0000256" key="12">
    <source>
        <dbReference type="ARBA" id="ARBA00023201"/>
    </source>
</evidence>
<keyword evidence="10" id="KW-1015">Disulfide bond</keyword>
<keyword evidence="6" id="KW-1133">Transmembrane helix</keyword>
<evidence type="ECO:0000256" key="6">
    <source>
        <dbReference type="ARBA" id="ARBA00022989"/>
    </source>
</evidence>
<keyword evidence="11" id="KW-0325">Glycoprotein</keyword>
<dbReference type="GeneTree" id="ENSGT00940000159052"/>
<organism evidence="16 17">
    <name type="scientific">Meleagris gallopavo</name>
    <name type="common">Wild turkey</name>
    <dbReference type="NCBI Taxonomy" id="9103"/>
    <lineage>
        <taxon>Eukaryota</taxon>
        <taxon>Metazoa</taxon>
        <taxon>Chordata</taxon>
        <taxon>Craniata</taxon>
        <taxon>Vertebrata</taxon>
        <taxon>Euteleostomi</taxon>
        <taxon>Archelosauria</taxon>
        <taxon>Archosauria</taxon>
        <taxon>Dinosauria</taxon>
        <taxon>Saurischia</taxon>
        <taxon>Theropoda</taxon>
        <taxon>Coelurosauria</taxon>
        <taxon>Aves</taxon>
        <taxon>Neognathae</taxon>
        <taxon>Galloanserae</taxon>
        <taxon>Galliformes</taxon>
        <taxon>Phasianidae</taxon>
        <taxon>Meleagridinae</taxon>
        <taxon>Meleagris</taxon>
    </lineage>
</organism>
<dbReference type="AlphaFoldDB" id="A0A803YEX6"/>
<dbReference type="GO" id="GO:0015280">
    <property type="term" value="F:ligand-gated sodium channel activity"/>
    <property type="evidence" value="ECO:0007669"/>
    <property type="project" value="TreeGrafter"/>
</dbReference>
<dbReference type="FunFam" id="1.10.287.770:FF:000001">
    <property type="entry name" value="Acid-sensing ion channel subunit 1"/>
    <property type="match status" value="1"/>
</dbReference>
<evidence type="ECO:0000256" key="11">
    <source>
        <dbReference type="ARBA" id="ARBA00023180"/>
    </source>
</evidence>
<dbReference type="Gene3D" id="1.10.287.820">
    <property type="entry name" value="Acid-sensing ion channel domain"/>
    <property type="match status" value="1"/>
</dbReference>
<evidence type="ECO:0000313" key="16">
    <source>
        <dbReference type="Ensembl" id="ENSMGAP00000030323.1"/>
    </source>
</evidence>
<evidence type="ECO:0000256" key="10">
    <source>
        <dbReference type="ARBA" id="ARBA00023157"/>
    </source>
</evidence>
<dbReference type="InParanoid" id="A0A803YEX6"/>
<keyword evidence="8 14" id="KW-0406">Ion transport</keyword>
<comment type="similarity">
    <text evidence="14">Belongs to the amiloride-sensitive sodium channel (TC 1.A.6) family.</text>
</comment>
<gene>
    <name evidence="16" type="primary">ASIC4</name>
</gene>
<sequence length="556" mass="62131">MPLPLLCCPDGEALAPGQGGFLRATRIPGLHYIGTRPQSRLRRLLWGLAFLASAGLLATGATDRLHHLLSHPVHTRARLARVPQLRFPAVTLCNPNRARFLQLTKPDLYSVGQWLGLSREDRSLVPELLAVLEDEQRRWLTRLANYSRFLPPRRSERTMQSFFHRLSHQIEDMLVECRFQGERCGPQHFNPVYTRYGKCYTFNGDRRNPRVTRQGGMGNGLEIMLDIQQEEYLPIWRETNETSFEAGIRVQIHSQDEPPYIHQLGFGVSPGFQTFVSCQEQRLTYLPQPWGNCRASVQGEQTLPGYDTYSIAACRLQCEKEAVVRSCHCRMVHMPGNESICSPNVYIECADHTLVEDSQERCSCPTPCNLTRYGKEISMVRIPNKGSARYLARKYNKNETYIRENFLVLDIFFEALNYEAIEQKKAYDLAGLLGDIGGQMGLFIGASILTILEILDYIYELGSGGSSWGSPPLAAPSSWRGIVALGPALSLPPAPSSSPSACPVSAHRVGGRPASQQQKWPHNLAACRSRLAGGKDRHTRGDWGGRGPPQGSACKG</sequence>
<protein>
    <recommendedName>
        <fullName evidence="18">Acid sensing ion channel subunit family member 4</fullName>
    </recommendedName>
</protein>
<feature type="compositionally biased region" description="Low complexity" evidence="15">
    <location>
        <begin position="497"/>
        <end position="506"/>
    </location>
</feature>
<dbReference type="GO" id="GO:0005886">
    <property type="term" value="C:plasma membrane"/>
    <property type="evidence" value="ECO:0007669"/>
    <property type="project" value="UniProtKB-SubCell"/>
</dbReference>
<evidence type="ECO:0000256" key="8">
    <source>
        <dbReference type="ARBA" id="ARBA00023065"/>
    </source>
</evidence>
<keyword evidence="5 14" id="KW-0812">Transmembrane</keyword>
<keyword evidence="17" id="KW-1185">Reference proteome</keyword>
<dbReference type="FunFam" id="2.60.470.10:FF:000001">
    <property type="entry name" value="Acid-sensing (proton-gated) ion channel family member 4a"/>
    <property type="match status" value="1"/>
</dbReference>
<feature type="compositionally biased region" description="Basic and acidic residues" evidence="15">
    <location>
        <begin position="533"/>
        <end position="543"/>
    </location>
</feature>
<keyword evidence="7" id="KW-0915">Sodium</keyword>
<evidence type="ECO:0008006" key="18">
    <source>
        <dbReference type="Google" id="ProtNLM"/>
    </source>
</evidence>
<reference evidence="16 17" key="1">
    <citation type="journal article" date="2010" name="PLoS Biol.">
        <title>Multi-platform next-generation sequencing of the domestic turkey (Meleagris gallopavo): genome assembly and analysis.</title>
        <authorList>
            <person name="Dalloul R.A."/>
            <person name="Long J.A."/>
            <person name="Zimin A.V."/>
            <person name="Aslam L."/>
            <person name="Beal K."/>
            <person name="Blomberg L.A."/>
            <person name="Bouffard P."/>
            <person name="Burt D.W."/>
            <person name="Crasta O."/>
            <person name="Crooijmans R.P."/>
            <person name="Cooper K."/>
            <person name="Coulombe R.A."/>
            <person name="De S."/>
            <person name="Delany M.E."/>
            <person name="Dodgson J.B."/>
            <person name="Dong J.J."/>
            <person name="Evans C."/>
            <person name="Frederickson K.M."/>
            <person name="Flicek P."/>
            <person name="Florea L."/>
            <person name="Folkerts O."/>
            <person name="Groenen M.A."/>
            <person name="Harkins T.T."/>
            <person name="Herrero J."/>
            <person name="Hoffmann S."/>
            <person name="Megens H.J."/>
            <person name="Jiang A."/>
            <person name="de Jong P."/>
            <person name="Kaiser P."/>
            <person name="Kim H."/>
            <person name="Kim K.W."/>
            <person name="Kim S."/>
            <person name="Langenberger D."/>
            <person name="Lee M.K."/>
            <person name="Lee T."/>
            <person name="Mane S."/>
            <person name="Marcais G."/>
            <person name="Marz M."/>
            <person name="McElroy A.P."/>
            <person name="Modise T."/>
            <person name="Nefedov M."/>
            <person name="Notredame C."/>
            <person name="Paton I.R."/>
            <person name="Payne W.S."/>
            <person name="Pertea G."/>
            <person name="Prickett D."/>
            <person name="Puiu D."/>
            <person name="Qioa D."/>
            <person name="Raineri E."/>
            <person name="Ruffier M."/>
            <person name="Salzberg S.L."/>
            <person name="Schatz M.C."/>
            <person name="Scheuring C."/>
            <person name="Schmidt C.J."/>
            <person name="Schroeder S."/>
            <person name="Searle S.M."/>
            <person name="Smith E.J."/>
            <person name="Smith J."/>
            <person name="Sonstegard T.S."/>
            <person name="Stadler P.F."/>
            <person name="Tafer H."/>
            <person name="Tu Z.J."/>
            <person name="Van Tassell C.P."/>
            <person name="Vilella A.J."/>
            <person name="Williams K.P."/>
            <person name="Yorke J.A."/>
            <person name="Zhang L."/>
            <person name="Zhang H.B."/>
            <person name="Zhang X."/>
            <person name="Zhang Y."/>
            <person name="Reed K.M."/>
        </authorList>
    </citation>
    <scope>NUCLEOTIDE SEQUENCE [LARGE SCALE GENOMIC DNA]</scope>
</reference>
<dbReference type="Gene3D" id="2.60.470.10">
    <property type="entry name" value="Acid-sensing ion channels like domains"/>
    <property type="match status" value="1"/>
</dbReference>
<dbReference type="InterPro" id="IPR001873">
    <property type="entry name" value="ENaC"/>
</dbReference>
<keyword evidence="9" id="KW-0472">Membrane</keyword>
<keyword evidence="12 14" id="KW-0739">Sodium transport</keyword>
<keyword evidence="4" id="KW-1003">Cell membrane</keyword>
<dbReference type="PANTHER" id="PTHR11690:SF13">
    <property type="entry name" value="ACID-SENSING ION CHANNEL 4"/>
    <property type="match status" value="1"/>
</dbReference>
<comment type="subcellular location">
    <subcellularLocation>
        <location evidence="1">Cell membrane</location>
        <topology evidence="1">Multi-pass membrane protein</topology>
    </subcellularLocation>
</comment>
<dbReference type="Ensembl" id="ENSMGAT00000030397.1">
    <property type="protein sequence ID" value="ENSMGAP00000030323.1"/>
    <property type="gene ID" value="ENSMGAG00000011242.2"/>
</dbReference>
<evidence type="ECO:0000313" key="17">
    <source>
        <dbReference type="Proteomes" id="UP000001645"/>
    </source>
</evidence>
<evidence type="ECO:0000256" key="9">
    <source>
        <dbReference type="ARBA" id="ARBA00023136"/>
    </source>
</evidence>
<evidence type="ECO:0000256" key="15">
    <source>
        <dbReference type="SAM" id="MobiDB-lite"/>
    </source>
</evidence>
<evidence type="ECO:0000256" key="5">
    <source>
        <dbReference type="ARBA" id="ARBA00022692"/>
    </source>
</evidence>
<evidence type="ECO:0000256" key="7">
    <source>
        <dbReference type="ARBA" id="ARBA00023053"/>
    </source>
</evidence>
<evidence type="ECO:0000256" key="2">
    <source>
        <dbReference type="ARBA" id="ARBA00022448"/>
    </source>
</evidence>